<dbReference type="EMBL" id="KB207112">
    <property type="protein sequence ID" value="ELP84522.1"/>
    <property type="molecule type" value="Genomic_DNA"/>
</dbReference>
<dbReference type="KEGG" id="eiv:EIN_170470"/>
<name>A0A0A1TVP2_ENTIV</name>
<dbReference type="Proteomes" id="UP000014680">
    <property type="component" value="Unassembled WGS sequence"/>
</dbReference>
<evidence type="ECO:0000313" key="3">
    <source>
        <dbReference type="Proteomes" id="UP000014680"/>
    </source>
</evidence>
<feature type="region of interest" description="Disordered" evidence="1">
    <location>
        <begin position="1"/>
        <end position="26"/>
    </location>
</feature>
<gene>
    <name evidence="2" type="ORF">EIN_170470</name>
</gene>
<dbReference type="AlphaFoldDB" id="A0A0A1TVP2"/>
<feature type="non-terminal residue" evidence="2">
    <location>
        <position position="1"/>
    </location>
</feature>
<protein>
    <submittedName>
        <fullName evidence="2">Uncharacterized protein</fullName>
    </submittedName>
</protein>
<dbReference type="RefSeq" id="XP_004183868.1">
    <property type="nucleotide sequence ID" value="XM_004183820.1"/>
</dbReference>
<keyword evidence="3" id="KW-1185">Reference proteome</keyword>
<dbReference type="GeneID" id="14883403"/>
<feature type="compositionally biased region" description="Polar residues" evidence="1">
    <location>
        <begin position="8"/>
        <end position="23"/>
    </location>
</feature>
<reference evidence="2 3" key="1">
    <citation type="submission" date="2012-10" db="EMBL/GenBank/DDBJ databases">
        <authorList>
            <person name="Zafar N."/>
            <person name="Inman J."/>
            <person name="Hall N."/>
            <person name="Lorenzi H."/>
            <person name="Caler E."/>
        </authorList>
    </citation>
    <scope>NUCLEOTIDE SEQUENCE [LARGE SCALE GENOMIC DNA]</scope>
    <source>
        <strain evidence="2 3">IP1</strain>
    </source>
</reference>
<feature type="non-terminal residue" evidence="2">
    <location>
        <position position="119"/>
    </location>
</feature>
<dbReference type="VEuPathDB" id="AmoebaDB:EIN_170470"/>
<organism evidence="2 3">
    <name type="scientific">Entamoeba invadens IP1</name>
    <dbReference type="NCBI Taxonomy" id="370355"/>
    <lineage>
        <taxon>Eukaryota</taxon>
        <taxon>Amoebozoa</taxon>
        <taxon>Evosea</taxon>
        <taxon>Archamoebae</taxon>
        <taxon>Mastigamoebida</taxon>
        <taxon>Entamoebidae</taxon>
        <taxon>Entamoeba</taxon>
    </lineage>
</organism>
<evidence type="ECO:0000313" key="2">
    <source>
        <dbReference type="EMBL" id="ELP84522.1"/>
    </source>
</evidence>
<proteinExistence type="predicted"/>
<sequence length="119" mass="13837">MPPKKKSTQGNTSLAPSQVQTTPAEYEGPFQEVMTRTIENINNFFTKLERRESFNLMDSATYNAMIADFFMETDSVNAYGECDYLARYVESRIQRFFESFKQGLKDAPLQSLLKKFQYQ</sequence>
<accession>A0A0A1TVP2</accession>
<evidence type="ECO:0000256" key="1">
    <source>
        <dbReference type="SAM" id="MobiDB-lite"/>
    </source>
</evidence>